<reference evidence="14 15" key="1">
    <citation type="submission" date="2011-08" db="EMBL/GenBank/DDBJ databases">
        <title>The Genome Sequence of Oribacterium sp. ACB7.</title>
        <authorList>
            <consortium name="The Broad Institute Genome Sequencing Platform"/>
            <person name="Earl A."/>
            <person name="Ward D."/>
            <person name="Feldgarden M."/>
            <person name="Gevers D."/>
            <person name="Sizova M."/>
            <person name="Hazen A."/>
            <person name="Epstein S."/>
            <person name="Young S.K."/>
            <person name="Zeng Q."/>
            <person name="Gargeya S."/>
            <person name="Fitzgerald M."/>
            <person name="Haas B."/>
            <person name="Abouelleil A."/>
            <person name="Alvarado L."/>
            <person name="Arachchi H.M."/>
            <person name="Berlin A."/>
            <person name="Brown A."/>
            <person name="Chapman S.B."/>
            <person name="Chen Z."/>
            <person name="Dunbar C."/>
            <person name="Freedman E."/>
            <person name="Gearin G."/>
            <person name="Gellesch M."/>
            <person name="Goldberg J."/>
            <person name="Griggs A."/>
            <person name="Gujja S."/>
            <person name="Heiman D."/>
            <person name="Howarth C."/>
            <person name="Larson L."/>
            <person name="Lui A."/>
            <person name="MacDonald P.J.P."/>
            <person name="Montmayeur A."/>
            <person name="Murphy C."/>
            <person name="Neiman D."/>
            <person name="Pearson M."/>
            <person name="Priest M."/>
            <person name="Roberts A."/>
            <person name="Saif S."/>
            <person name="Shea T."/>
            <person name="Shenoy N."/>
            <person name="Sisk P."/>
            <person name="Stolte C."/>
            <person name="Sykes S."/>
            <person name="Wortman J."/>
            <person name="Nusbaum C."/>
            <person name="Birren B."/>
        </authorList>
    </citation>
    <scope>NUCLEOTIDE SEQUENCE [LARGE SCALE GENOMIC DNA]</scope>
    <source>
        <strain evidence="14 15">ACB7</strain>
    </source>
</reference>
<dbReference type="PANTHER" id="PTHR30195">
    <property type="entry name" value="TYPE I SITE-SPECIFIC DEOXYRIBONUCLEASE PROTEIN SUBUNIT M AND R"/>
    <property type="match status" value="1"/>
</dbReference>
<evidence type="ECO:0000256" key="8">
    <source>
        <dbReference type="ARBA" id="ARBA00022801"/>
    </source>
</evidence>
<dbReference type="PATRIC" id="fig|796944.3.peg.817"/>
<gene>
    <name evidence="14" type="ORF">HMPREF9624_00107</name>
</gene>
<dbReference type="AlphaFoldDB" id="G9WT73"/>
<keyword evidence="8 11" id="KW-0378">Hydrolase</keyword>
<evidence type="ECO:0000256" key="4">
    <source>
        <dbReference type="ARBA" id="ARBA00022722"/>
    </source>
</evidence>
<dbReference type="InterPro" id="IPR027417">
    <property type="entry name" value="P-loop_NTPase"/>
</dbReference>
<dbReference type="InterPro" id="IPR040980">
    <property type="entry name" value="SWI2_SNF2"/>
</dbReference>
<dbReference type="EMBL" id="AFZD01000012">
    <property type="protein sequence ID" value="EHL12905.1"/>
    <property type="molecule type" value="Genomic_DNA"/>
</dbReference>
<dbReference type="CDD" id="cd22332">
    <property type="entry name" value="HsdR_N"/>
    <property type="match status" value="1"/>
</dbReference>
<keyword evidence="12" id="KW-0175">Coiled coil</keyword>
<keyword evidence="4" id="KW-0540">Nuclease</keyword>
<dbReference type="GO" id="GO:0003677">
    <property type="term" value="F:DNA binding"/>
    <property type="evidence" value="ECO:0007669"/>
    <property type="project" value="UniProtKB-KW"/>
</dbReference>
<dbReference type="Gene3D" id="3.90.1570.50">
    <property type="match status" value="1"/>
</dbReference>
<keyword evidence="10 11" id="KW-0238">DNA-binding</keyword>
<comment type="similarity">
    <text evidence="2 11">Belongs to the HsdR family.</text>
</comment>
<evidence type="ECO:0000256" key="11">
    <source>
        <dbReference type="RuleBase" id="RU364115"/>
    </source>
</evidence>
<dbReference type="GO" id="GO:0009035">
    <property type="term" value="F:type I site-specific deoxyribonuclease activity"/>
    <property type="evidence" value="ECO:0007669"/>
    <property type="project" value="UniProtKB-EC"/>
</dbReference>
<dbReference type="GO" id="GO:0009307">
    <property type="term" value="P:DNA restriction-modification system"/>
    <property type="evidence" value="ECO:0007669"/>
    <property type="project" value="UniProtKB-KW"/>
</dbReference>
<dbReference type="Pfam" id="PF11867">
    <property type="entry name" value="T1RH-like_C"/>
    <property type="match status" value="1"/>
</dbReference>
<proteinExistence type="inferred from homology"/>
<dbReference type="InterPro" id="IPR007409">
    <property type="entry name" value="Restrct_endonuc_type1_HsdR_N"/>
</dbReference>
<evidence type="ECO:0000313" key="14">
    <source>
        <dbReference type="EMBL" id="EHL12905.1"/>
    </source>
</evidence>
<dbReference type="SMART" id="SM00487">
    <property type="entry name" value="DEXDc"/>
    <property type="match status" value="1"/>
</dbReference>
<dbReference type="InterPro" id="IPR021810">
    <property type="entry name" value="T1RH-like_C"/>
</dbReference>
<dbReference type="RefSeq" id="WP_009536051.1">
    <property type="nucleotide sequence ID" value="NZ_JH414504.1"/>
</dbReference>
<keyword evidence="6 11" id="KW-0680">Restriction system</keyword>
<feature type="domain" description="Helicase ATP-binding" evidence="13">
    <location>
        <begin position="289"/>
        <end position="483"/>
    </location>
</feature>
<evidence type="ECO:0000256" key="6">
    <source>
        <dbReference type="ARBA" id="ARBA00022747"/>
    </source>
</evidence>
<accession>G9WT73</accession>
<evidence type="ECO:0000256" key="12">
    <source>
        <dbReference type="SAM" id="Coils"/>
    </source>
</evidence>
<dbReference type="PANTHER" id="PTHR30195:SF15">
    <property type="entry name" value="TYPE I RESTRICTION ENZYME HINDI ENDONUCLEASE SUBUNIT"/>
    <property type="match status" value="1"/>
</dbReference>
<comment type="catalytic activity">
    <reaction evidence="1 11">
        <text>Endonucleolytic cleavage of DNA to give random double-stranded fragments with terminal 5'-phosphates, ATP is simultaneously hydrolyzed.</text>
        <dbReference type="EC" id="3.1.21.3"/>
    </reaction>
</comment>
<dbReference type="InterPro" id="IPR004473">
    <property type="entry name" value="Restrct_endonuc_typeI_HsdR"/>
</dbReference>
<dbReference type="Gene3D" id="3.40.50.300">
    <property type="entry name" value="P-loop containing nucleotide triphosphate hydrolases"/>
    <property type="match status" value="2"/>
</dbReference>
<evidence type="ECO:0000313" key="15">
    <source>
        <dbReference type="Proteomes" id="UP000003527"/>
    </source>
</evidence>
<dbReference type="InterPro" id="IPR055180">
    <property type="entry name" value="HsdR_RecA-like_helicase_dom_2"/>
</dbReference>
<dbReference type="EC" id="3.1.21.3" evidence="11"/>
<organism evidence="14 15">
    <name type="scientific">Oribacterium asaccharolyticum ACB7</name>
    <dbReference type="NCBI Taxonomy" id="796944"/>
    <lineage>
        <taxon>Bacteria</taxon>
        <taxon>Bacillati</taxon>
        <taxon>Bacillota</taxon>
        <taxon>Clostridia</taxon>
        <taxon>Lachnospirales</taxon>
        <taxon>Lachnospiraceae</taxon>
        <taxon>Oribacterium</taxon>
    </lineage>
</organism>
<keyword evidence="5 11" id="KW-0547">Nucleotide-binding</keyword>
<comment type="subunit">
    <text evidence="3 11">The type I restriction/modification system is composed of three polypeptides R, M and S.</text>
</comment>
<evidence type="ECO:0000256" key="9">
    <source>
        <dbReference type="ARBA" id="ARBA00022840"/>
    </source>
</evidence>
<evidence type="ECO:0000259" key="13">
    <source>
        <dbReference type="PROSITE" id="PS51192"/>
    </source>
</evidence>
<feature type="coiled-coil region" evidence="12">
    <location>
        <begin position="915"/>
        <end position="964"/>
    </location>
</feature>
<dbReference type="NCBIfam" id="TIGR00348">
    <property type="entry name" value="hsdR"/>
    <property type="match status" value="1"/>
</dbReference>
<dbReference type="CDD" id="cd18800">
    <property type="entry name" value="SF2_C_EcoR124I-like"/>
    <property type="match status" value="1"/>
</dbReference>
<name>G9WT73_9FIRM</name>
<protein>
    <recommendedName>
        <fullName evidence="11">Type I restriction enzyme endonuclease subunit</fullName>
        <shortName evidence="11">R protein</shortName>
        <ecNumber evidence="11">3.1.21.3</ecNumber>
    </recommendedName>
    <alternativeName>
        <fullName evidence="11">Type-1 restriction enzyme R protein</fullName>
    </alternativeName>
</protein>
<dbReference type="Proteomes" id="UP000003527">
    <property type="component" value="Unassembled WGS sequence"/>
</dbReference>
<dbReference type="InterPro" id="IPR014001">
    <property type="entry name" value="Helicase_ATP-bd"/>
</dbReference>
<evidence type="ECO:0000256" key="2">
    <source>
        <dbReference type="ARBA" id="ARBA00008598"/>
    </source>
</evidence>
<evidence type="ECO:0000256" key="5">
    <source>
        <dbReference type="ARBA" id="ARBA00022741"/>
    </source>
</evidence>
<keyword evidence="15" id="KW-1185">Reference proteome</keyword>
<dbReference type="Pfam" id="PF22679">
    <property type="entry name" value="T1R_D3-like"/>
    <property type="match status" value="1"/>
</dbReference>
<dbReference type="Pfam" id="PF04313">
    <property type="entry name" value="HSDR_N"/>
    <property type="match status" value="1"/>
</dbReference>
<keyword evidence="9 11" id="KW-0067">ATP-binding</keyword>
<evidence type="ECO:0000256" key="10">
    <source>
        <dbReference type="ARBA" id="ARBA00023125"/>
    </source>
</evidence>
<dbReference type="HOGENOM" id="CLU_005762_1_0_9"/>
<evidence type="ECO:0000256" key="3">
    <source>
        <dbReference type="ARBA" id="ARBA00011296"/>
    </source>
</evidence>
<evidence type="ECO:0000256" key="7">
    <source>
        <dbReference type="ARBA" id="ARBA00022759"/>
    </source>
</evidence>
<dbReference type="SUPFAM" id="SSF52540">
    <property type="entry name" value="P-loop containing nucleoside triphosphate hydrolases"/>
    <property type="match status" value="2"/>
</dbReference>
<dbReference type="PROSITE" id="PS51192">
    <property type="entry name" value="HELICASE_ATP_BIND_1"/>
    <property type="match status" value="1"/>
</dbReference>
<comment type="function">
    <text evidence="11">Subunit R is required for both nuclease and ATPase activities, but not for modification.</text>
</comment>
<keyword evidence="7" id="KW-0255">Endonuclease</keyword>
<dbReference type="Pfam" id="PF18766">
    <property type="entry name" value="SWI2_SNF2"/>
    <property type="match status" value="1"/>
</dbReference>
<comment type="caution">
    <text evidence="14">The sequence shown here is derived from an EMBL/GenBank/DDBJ whole genome shotgun (WGS) entry which is preliminary data.</text>
</comment>
<evidence type="ECO:0000256" key="1">
    <source>
        <dbReference type="ARBA" id="ARBA00000851"/>
    </source>
</evidence>
<dbReference type="InterPro" id="IPR051268">
    <property type="entry name" value="Type-I_R_enzyme_R_subunit"/>
</dbReference>
<dbReference type="GO" id="GO:0005524">
    <property type="term" value="F:ATP binding"/>
    <property type="evidence" value="ECO:0007669"/>
    <property type="project" value="UniProtKB-KW"/>
</dbReference>
<sequence>MAKLKEYCGHYCESEYEYAFIGFLEAEGWEYISGNNIQRINKRDVLIADDFQKFISDTNPELTEDEVIQIFDNVRLVGAESDFATLHKVYGWIVDGIQFTLQDGTVKMVSLIDFENPGNNIFHVVNQFTVEYTNNGQKENRRPDVLLFVNGMPLCVIELKNPADAHATVYDAWEQITIRYWRDIPHLLHYCPLACISDGVKTRLGTVRTPYEHFYAWRRVNDGDQVSTLPFAETETMIKGVYSPVRFLEIFRDYIYFQDSIYDSAEVEIVCRYPQFFASKLLKQSIVNSVVTKSGKGGTYFGATGCGKTYTMAFLARQLALRCSNIPEIGSPTIILIVDREELQKQGAKLFTKSKEFLNLGEVSVVKNRAQLRQELGARQSGGFYICTIQKFCDREEDKIGLINDRKNIVCFSDEAHRTQLEHSKKIQFSKDTDENMKAMLSKPYAKVLKEAFPQATFVGFTGTPIAETYQTFGDEIDRYTMDQAVADGLTVSIKYHPRIAKVLLDTKKAKEIEDYYKLCADDGATYDDIEASKRAMSSIEVILAEPSRLERLATDIYDHYTASCDADPDRVQKAMIVCSSRKIAYSLLLKFKEKYPEWLEEKKTPEGVKVTEEELKALKPMPFIAMVSSVGSNDESEMYNYLGGVKNDKRSEEMDIAFKQEKSNFHIVIVVDMWITGFDVPSLTYLYNDKPLKKHLLIQTISRVNRKYPGKDYGMIIDYIGIRNNMREAMKIYGGDTSVAPTSDDVEQATSVFREELEVLKSLFSDYNLAPFLNPECNPFERYKLLAKAAEYIFASTEVLHTEGAVKNNQVSFMTYFLKTVKRMRGAFDICQPSGNLGEEESALAQCFIAIAGFVRKMSGTSDVDADTMNRVVSKMVEEALKYNQVESVLESGEEEDIFSPEYFEKLSDVKMPATKLELLVKMLRKQIKEYSKVNQLAAKSFQEMLEKTIAEYHERRKHLTAEEAGATQETASEDIIKAATEQALEILRQMNEDRESFRKIGLTFEEKAFYDILIALRDQHNFEYGEDKEIDGILINDKCKSLAKKVKEIIDTKSSFADWLNNQNVRNQLKLDIKICLIKNGYPPQYSPEVFNKVMEQVENFEEHSEAKSENNVLPFAYPLEEQKHTRVAESTVSSHDKKIAD</sequence>